<feature type="non-terminal residue" evidence="2">
    <location>
        <position position="28"/>
    </location>
</feature>
<dbReference type="AlphaFoldDB" id="A0A0F8ZGJ7"/>
<comment type="caution">
    <text evidence="2">The sequence shown here is derived from an EMBL/GenBank/DDBJ whole genome shotgun (WGS) entry which is preliminary data.</text>
</comment>
<proteinExistence type="predicted"/>
<organism evidence="2">
    <name type="scientific">marine sediment metagenome</name>
    <dbReference type="NCBI Taxonomy" id="412755"/>
    <lineage>
        <taxon>unclassified sequences</taxon>
        <taxon>metagenomes</taxon>
        <taxon>ecological metagenomes</taxon>
    </lineage>
</organism>
<evidence type="ECO:0000256" key="1">
    <source>
        <dbReference type="SAM" id="MobiDB-lite"/>
    </source>
</evidence>
<reference evidence="2" key="1">
    <citation type="journal article" date="2015" name="Nature">
        <title>Complex archaea that bridge the gap between prokaryotes and eukaryotes.</title>
        <authorList>
            <person name="Spang A."/>
            <person name="Saw J.H."/>
            <person name="Jorgensen S.L."/>
            <person name="Zaremba-Niedzwiedzka K."/>
            <person name="Martijn J."/>
            <person name="Lind A.E."/>
            <person name="van Eijk R."/>
            <person name="Schleper C."/>
            <person name="Guy L."/>
            <person name="Ettema T.J."/>
        </authorList>
    </citation>
    <scope>NUCLEOTIDE SEQUENCE</scope>
</reference>
<feature type="compositionally biased region" description="Basic and acidic residues" evidence="1">
    <location>
        <begin position="1"/>
        <end position="15"/>
    </location>
</feature>
<feature type="region of interest" description="Disordered" evidence="1">
    <location>
        <begin position="1"/>
        <end position="28"/>
    </location>
</feature>
<name>A0A0F8ZGJ7_9ZZZZ</name>
<feature type="compositionally biased region" description="Basic residues" evidence="1">
    <location>
        <begin position="18"/>
        <end position="28"/>
    </location>
</feature>
<evidence type="ECO:0000313" key="2">
    <source>
        <dbReference type="EMBL" id="KKK85135.1"/>
    </source>
</evidence>
<gene>
    <name evidence="2" type="ORF">LCGC14_2776310</name>
</gene>
<dbReference type="EMBL" id="LAZR01051450">
    <property type="protein sequence ID" value="KKK85135.1"/>
    <property type="molecule type" value="Genomic_DNA"/>
</dbReference>
<protein>
    <submittedName>
        <fullName evidence="2">Uncharacterized protein</fullName>
    </submittedName>
</protein>
<accession>A0A0F8ZGJ7</accession>
<sequence length="28" mass="3141">MANPDFREFDTELGNKAKGFKRSKPAGK</sequence>